<dbReference type="PATRIC" id="fig|1432052.3.peg.532"/>
<evidence type="ECO:0000313" key="3">
    <source>
        <dbReference type="EMBL" id="ODM12773.1"/>
    </source>
</evidence>
<evidence type="ECO:0008006" key="10">
    <source>
        <dbReference type="Google" id="ProtNLM"/>
    </source>
</evidence>
<dbReference type="EMBL" id="MCGI01000001">
    <property type="protein sequence ID" value="ODM12773.1"/>
    <property type="molecule type" value="Genomic_DNA"/>
</dbReference>
<dbReference type="OrthoDB" id="9788195at2"/>
<dbReference type="Proteomes" id="UP000095003">
    <property type="component" value="Unassembled WGS sequence"/>
</dbReference>
<comment type="caution">
    <text evidence="4">The sequence shown here is derived from an EMBL/GenBank/DDBJ whole genome shotgun (WGS) entry which is preliminary data.</text>
</comment>
<dbReference type="AlphaFoldDB" id="A0A1E3U898"/>
<keyword evidence="1" id="KW-1133">Transmembrane helix</keyword>
<dbReference type="EMBL" id="MEHD01000025">
    <property type="protein sequence ID" value="ODR54642.1"/>
    <property type="molecule type" value="Genomic_DNA"/>
</dbReference>
<dbReference type="Proteomes" id="UP000094869">
    <property type="component" value="Unassembled WGS sequence"/>
</dbReference>
<name>A0A1E3U898_9FIRM</name>
<evidence type="ECO:0000313" key="9">
    <source>
        <dbReference type="Proteomes" id="UP000095003"/>
    </source>
</evidence>
<dbReference type="Proteomes" id="UP000094271">
    <property type="component" value="Unassembled WGS sequence"/>
</dbReference>
<reference evidence="5 8" key="2">
    <citation type="submission" date="2016-08" db="EMBL/GenBank/DDBJ databases">
        <title>Characterization of Isolates of Eisenbergiella tayi Derived from Blood Cultures, Using Whole Genome Sequencing.</title>
        <authorList>
            <person name="Bernier A.-M."/>
            <person name="Burdz T."/>
            <person name="Wiebe D."/>
            <person name="Bernard K."/>
        </authorList>
    </citation>
    <scope>NUCLEOTIDE SEQUENCE [LARGE SCALE GENOMIC DNA]</scope>
    <source>
        <strain evidence="5 8">NML120146</strain>
    </source>
</reference>
<dbReference type="InterPro" id="IPR010390">
    <property type="entry name" value="ABC-2_transporter-like"/>
</dbReference>
<gene>
    <name evidence="3" type="ORF">BEH84_00488</name>
    <name evidence="4" type="ORF">BEI59_31170</name>
    <name evidence="2" type="ORF">BEI61_02060</name>
    <name evidence="5" type="ORF">BEI63_17025</name>
</gene>
<keyword evidence="1" id="KW-0472">Membrane</keyword>
<evidence type="ECO:0000313" key="5">
    <source>
        <dbReference type="EMBL" id="ODR54642.1"/>
    </source>
</evidence>
<proteinExistence type="predicted"/>
<reference evidence="4 7" key="3">
    <citation type="submission" date="2016-08" db="EMBL/GenBank/DDBJ databases">
        <authorList>
            <person name="Seilhamer J.J."/>
        </authorList>
    </citation>
    <scope>NUCLEOTIDE SEQUENCE [LARGE SCALE GENOMIC DNA]</scope>
    <source>
        <strain evidence="4 7">NML150140-1</strain>
    </source>
</reference>
<feature type="transmembrane region" description="Helical" evidence="1">
    <location>
        <begin position="240"/>
        <end position="260"/>
    </location>
</feature>
<sequence>MFVNRHQKAAAECGGFHLYKQYFLIQLKSAMQYKTSFFLTCIGQFLVSFNVFIGIYFMFQRFHTVKGYSYNEVLLCFGITLMEFGLAEAFARGFDSFASIIGNGVFDRIMVRPRSLILQVLGQRIEFTRIGRMLQAVIMFAYGLAAGRVDWSLSKVLVVLFMLAGGTALFSGIFLIYAAICFFTLEGLEFMNILTDGAREYGKYPVDIYGKRVLLFATILVPYACIQYYPLLFLLDRGKWWYGLLPAGGFLFLLPCYVLWRIGVRHYKSTGS</sequence>
<organism evidence="4 7">
    <name type="scientific">Eisenbergiella tayi</name>
    <dbReference type="NCBI Taxonomy" id="1432052"/>
    <lineage>
        <taxon>Bacteria</taxon>
        <taxon>Bacillati</taxon>
        <taxon>Bacillota</taxon>
        <taxon>Clostridia</taxon>
        <taxon>Lachnospirales</taxon>
        <taxon>Lachnospiraceae</taxon>
        <taxon>Eisenbergiella</taxon>
    </lineage>
</organism>
<dbReference type="PANTHER" id="PTHR36833:SF1">
    <property type="entry name" value="INTEGRAL MEMBRANE TRANSPORT PROTEIN"/>
    <property type="match status" value="1"/>
</dbReference>
<dbReference type="Proteomes" id="UP000094067">
    <property type="component" value="Unassembled WGS sequence"/>
</dbReference>
<evidence type="ECO:0000313" key="8">
    <source>
        <dbReference type="Proteomes" id="UP000094869"/>
    </source>
</evidence>
<feature type="transmembrane region" description="Helical" evidence="1">
    <location>
        <begin position="157"/>
        <end position="185"/>
    </location>
</feature>
<dbReference type="PANTHER" id="PTHR36833">
    <property type="entry name" value="SLR0610 PROTEIN-RELATED"/>
    <property type="match status" value="1"/>
</dbReference>
<dbReference type="RefSeq" id="WP_069152213.1">
    <property type="nucleotide sequence ID" value="NZ_BAABXS010000003.1"/>
</dbReference>
<evidence type="ECO:0000256" key="1">
    <source>
        <dbReference type="SAM" id="Phobius"/>
    </source>
</evidence>
<keyword evidence="1" id="KW-0812">Transmembrane</keyword>
<accession>A0A1E3U898</accession>
<dbReference type="EMBL" id="MEHA01000036">
    <property type="protein sequence ID" value="ODR43035.1"/>
    <property type="molecule type" value="Genomic_DNA"/>
</dbReference>
<dbReference type="Pfam" id="PF06182">
    <property type="entry name" value="ABC2_membrane_6"/>
    <property type="match status" value="1"/>
</dbReference>
<protein>
    <recommendedName>
        <fullName evidence="10">ABC transporter permease</fullName>
    </recommendedName>
</protein>
<feature type="transmembrane region" description="Helical" evidence="1">
    <location>
        <begin position="37"/>
        <end position="59"/>
    </location>
</feature>
<evidence type="ECO:0000313" key="6">
    <source>
        <dbReference type="Proteomes" id="UP000094067"/>
    </source>
</evidence>
<evidence type="ECO:0000313" key="7">
    <source>
        <dbReference type="Proteomes" id="UP000094271"/>
    </source>
</evidence>
<evidence type="ECO:0000313" key="2">
    <source>
        <dbReference type="EMBL" id="ODM06171.1"/>
    </source>
</evidence>
<keyword evidence="8" id="KW-1185">Reference proteome</keyword>
<reference evidence="6 9" key="1">
    <citation type="submission" date="2016-07" db="EMBL/GenBank/DDBJ databases">
        <title>Characterization of isolates of Eisenbergiella tayi derived from blood cultures, using whole genome sequencing.</title>
        <authorList>
            <person name="Burdz T."/>
            <person name="Wiebe D."/>
            <person name="Huynh C."/>
            <person name="Bernard K."/>
        </authorList>
    </citation>
    <scope>NUCLEOTIDE SEQUENCE [LARGE SCALE GENOMIC DNA]</scope>
    <source>
        <strain evidence="2 6">NML 110608</strain>
        <strain evidence="3 9">NML 120489</strain>
    </source>
</reference>
<evidence type="ECO:0000313" key="4">
    <source>
        <dbReference type="EMBL" id="ODR43035.1"/>
    </source>
</evidence>
<dbReference type="EMBL" id="MCGH01000002">
    <property type="protein sequence ID" value="ODM06171.1"/>
    <property type="molecule type" value="Genomic_DNA"/>
</dbReference>
<feature type="transmembrane region" description="Helical" evidence="1">
    <location>
        <begin position="133"/>
        <end position="151"/>
    </location>
</feature>
<feature type="transmembrane region" description="Helical" evidence="1">
    <location>
        <begin position="213"/>
        <end position="234"/>
    </location>
</feature>